<dbReference type="RefSeq" id="WP_283404572.1">
    <property type="nucleotide sequence ID" value="NZ_BAAAEA010000004.1"/>
</dbReference>
<gene>
    <name evidence="2" type="ORF">SAMN06265374_3074</name>
</gene>
<name>A0ABY1P9T7_9HYPH</name>
<dbReference type="SUPFAM" id="SSF53850">
    <property type="entry name" value="Periplasmic binding protein-like II"/>
    <property type="match status" value="1"/>
</dbReference>
<sequence>MGAFYNLLMVIMITVAAPAGAAMANPPTGIKLVTQNFAPLQFEQDGESAGYVTDTLLEVIKRVNETYPLEIESYDFLPWKRAMLIAESEPNVLFFSLSRTPAREERFHWLGEVSPYGQNFYQLKGRPKIEAESVADLLKQDVRIGIQDGGSHISYLRKLDPSVDEKLVLITDFRQGIDMLFLERIDLLPLTRFLAKGAVCGQGHNGDDIEPVVYIDALASPLWAVFSKGTDDALVDAFKTELAALAEEGFTDRRFRYHVEAWQQNACAEPGLLVKSAER</sequence>
<comment type="caution">
    <text evidence="2">The sequence shown here is derived from an EMBL/GenBank/DDBJ whole genome shotgun (WGS) entry which is preliminary data.</text>
</comment>
<dbReference type="PANTHER" id="PTHR38834:SF3">
    <property type="entry name" value="SOLUTE-BINDING PROTEIN FAMILY 3_N-TERMINAL DOMAIN-CONTAINING PROTEIN"/>
    <property type="match status" value="1"/>
</dbReference>
<feature type="signal peptide" evidence="1">
    <location>
        <begin position="1"/>
        <end position="21"/>
    </location>
</feature>
<keyword evidence="3" id="KW-1185">Reference proteome</keyword>
<evidence type="ECO:0000313" key="2">
    <source>
        <dbReference type="EMBL" id="SMP29235.1"/>
    </source>
</evidence>
<evidence type="ECO:0000313" key="3">
    <source>
        <dbReference type="Proteomes" id="UP001157914"/>
    </source>
</evidence>
<dbReference type="PANTHER" id="PTHR38834">
    <property type="entry name" value="PERIPLASMIC SUBSTRATE BINDING PROTEIN FAMILY 3"/>
    <property type="match status" value="1"/>
</dbReference>
<dbReference type="EMBL" id="FXTT01000004">
    <property type="protein sequence ID" value="SMP29235.1"/>
    <property type="molecule type" value="Genomic_DNA"/>
</dbReference>
<reference evidence="2 3" key="1">
    <citation type="submission" date="2017-05" db="EMBL/GenBank/DDBJ databases">
        <authorList>
            <person name="Varghese N."/>
            <person name="Submissions S."/>
        </authorList>
    </citation>
    <scope>NUCLEOTIDE SEQUENCE [LARGE SCALE GENOMIC DNA]</scope>
    <source>
        <strain evidence="2 3">DSM 15949</strain>
    </source>
</reference>
<evidence type="ECO:0000256" key="1">
    <source>
        <dbReference type="SAM" id="SignalP"/>
    </source>
</evidence>
<proteinExistence type="predicted"/>
<keyword evidence="1" id="KW-0732">Signal</keyword>
<dbReference type="Gene3D" id="3.40.190.10">
    <property type="entry name" value="Periplasmic binding protein-like II"/>
    <property type="match status" value="2"/>
</dbReference>
<protein>
    <submittedName>
        <fullName evidence="2">Amino acid ABC transporter substrate-binding protein, PAAT family</fullName>
    </submittedName>
</protein>
<organism evidence="2 3">
    <name type="scientific">Roseibium denhamense</name>
    <dbReference type="NCBI Taxonomy" id="76305"/>
    <lineage>
        <taxon>Bacteria</taxon>
        <taxon>Pseudomonadati</taxon>
        <taxon>Pseudomonadota</taxon>
        <taxon>Alphaproteobacteria</taxon>
        <taxon>Hyphomicrobiales</taxon>
        <taxon>Stappiaceae</taxon>
        <taxon>Roseibium</taxon>
    </lineage>
</organism>
<feature type="chain" id="PRO_5045305777" evidence="1">
    <location>
        <begin position="22"/>
        <end position="279"/>
    </location>
</feature>
<accession>A0ABY1P9T7</accession>
<dbReference type="Proteomes" id="UP001157914">
    <property type="component" value="Unassembled WGS sequence"/>
</dbReference>